<evidence type="ECO:0000256" key="2">
    <source>
        <dbReference type="ARBA" id="ARBA00023002"/>
    </source>
</evidence>
<name>A0A6A5XQD4_9PLEO</name>
<sequence>MASNIVLILGAGPNIGLSVASKFSTLGFKVALVSRRGTGALNSAGHLSLTADFTQPSTIPAVFSAVQAHFHSAPNVVVYNAATLTPPPDAASVLSIPADKFAADLNVNTVSPYVTAQETLKGWATLGADVKKSFIFTGNALNSAVIPNPVFTTLGVGKSASAYWIGTADALYREKGYRFYYTDERFEDGKVKGTAIDGPAHAEFYAQLASHEGDLPWEATFVKDKGYVSFK</sequence>
<dbReference type="OrthoDB" id="5336600at2759"/>
<dbReference type="SUPFAM" id="SSF51735">
    <property type="entry name" value="NAD(P)-binding Rossmann-fold domains"/>
    <property type="match status" value="1"/>
</dbReference>
<dbReference type="GeneID" id="54285761"/>
<comment type="similarity">
    <text evidence="1">Belongs to the short-chain dehydrogenases/reductases (SDR) family.</text>
</comment>
<dbReference type="Gene3D" id="3.40.50.720">
    <property type="entry name" value="NAD(P)-binding Rossmann-like Domain"/>
    <property type="match status" value="1"/>
</dbReference>
<dbReference type="PANTHER" id="PTHR43669:SF4">
    <property type="entry name" value="SHORT-CHAIN DEHYDROGENASE"/>
    <property type="match status" value="1"/>
</dbReference>
<dbReference type="RefSeq" id="XP_033383310.1">
    <property type="nucleotide sequence ID" value="XM_033528364.1"/>
</dbReference>
<evidence type="ECO:0000256" key="1">
    <source>
        <dbReference type="ARBA" id="ARBA00006484"/>
    </source>
</evidence>
<dbReference type="GO" id="GO:0016491">
    <property type="term" value="F:oxidoreductase activity"/>
    <property type="evidence" value="ECO:0007669"/>
    <property type="project" value="UniProtKB-KW"/>
</dbReference>
<dbReference type="AlphaFoldDB" id="A0A6A5XQD4"/>
<organism evidence="3 4">
    <name type="scientific">Aaosphaeria arxii CBS 175.79</name>
    <dbReference type="NCBI Taxonomy" id="1450172"/>
    <lineage>
        <taxon>Eukaryota</taxon>
        <taxon>Fungi</taxon>
        <taxon>Dikarya</taxon>
        <taxon>Ascomycota</taxon>
        <taxon>Pezizomycotina</taxon>
        <taxon>Dothideomycetes</taxon>
        <taxon>Pleosporomycetidae</taxon>
        <taxon>Pleosporales</taxon>
        <taxon>Pleosporales incertae sedis</taxon>
        <taxon>Aaosphaeria</taxon>
    </lineage>
</organism>
<gene>
    <name evidence="3" type="ORF">BU24DRAFT_423890</name>
</gene>
<keyword evidence="2" id="KW-0560">Oxidoreductase</keyword>
<evidence type="ECO:0000313" key="4">
    <source>
        <dbReference type="Proteomes" id="UP000799778"/>
    </source>
</evidence>
<proteinExistence type="inferred from homology"/>
<reference evidence="3" key="1">
    <citation type="journal article" date="2020" name="Stud. Mycol.">
        <title>101 Dothideomycetes genomes: a test case for predicting lifestyles and emergence of pathogens.</title>
        <authorList>
            <person name="Haridas S."/>
            <person name="Albert R."/>
            <person name="Binder M."/>
            <person name="Bloem J."/>
            <person name="Labutti K."/>
            <person name="Salamov A."/>
            <person name="Andreopoulos B."/>
            <person name="Baker S."/>
            <person name="Barry K."/>
            <person name="Bills G."/>
            <person name="Bluhm B."/>
            <person name="Cannon C."/>
            <person name="Castanera R."/>
            <person name="Culley D."/>
            <person name="Daum C."/>
            <person name="Ezra D."/>
            <person name="Gonzalez J."/>
            <person name="Henrissat B."/>
            <person name="Kuo A."/>
            <person name="Liang C."/>
            <person name="Lipzen A."/>
            <person name="Lutzoni F."/>
            <person name="Magnuson J."/>
            <person name="Mondo S."/>
            <person name="Nolan M."/>
            <person name="Ohm R."/>
            <person name="Pangilinan J."/>
            <person name="Park H.-J."/>
            <person name="Ramirez L."/>
            <person name="Alfaro M."/>
            <person name="Sun H."/>
            <person name="Tritt A."/>
            <person name="Yoshinaga Y."/>
            <person name="Zwiers L.-H."/>
            <person name="Turgeon B."/>
            <person name="Goodwin S."/>
            <person name="Spatafora J."/>
            <person name="Crous P."/>
            <person name="Grigoriev I."/>
        </authorList>
    </citation>
    <scope>NUCLEOTIDE SEQUENCE</scope>
    <source>
        <strain evidence="3">CBS 175.79</strain>
    </source>
</reference>
<keyword evidence="4" id="KW-1185">Reference proteome</keyword>
<protein>
    <submittedName>
        <fullName evidence="3">NAD(P)-binding protein</fullName>
    </submittedName>
</protein>
<dbReference type="Pfam" id="PF00106">
    <property type="entry name" value="adh_short"/>
    <property type="match status" value="1"/>
</dbReference>
<dbReference type="EMBL" id="ML978070">
    <property type="protein sequence ID" value="KAF2014971.1"/>
    <property type="molecule type" value="Genomic_DNA"/>
</dbReference>
<evidence type="ECO:0000313" key="3">
    <source>
        <dbReference type="EMBL" id="KAF2014971.1"/>
    </source>
</evidence>
<accession>A0A6A5XQD4</accession>
<dbReference type="InterPro" id="IPR036291">
    <property type="entry name" value="NAD(P)-bd_dom_sf"/>
</dbReference>
<dbReference type="Proteomes" id="UP000799778">
    <property type="component" value="Unassembled WGS sequence"/>
</dbReference>
<dbReference type="InterPro" id="IPR002347">
    <property type="entry name" value="SDR_fam"/>
</dbReference>
<dbReference type="PANTHER" id="PTHR43669">
    <property type="entry name" value="5-KETO-D-GLUCONATE 5-REDUCTASE"/>
    <property type="match status" value="1"/>
</dbReference>